<protein>
    <submittedName>
        <fullName evidence="2">Histidinol phosphate phosphatase</fullName>
    </submittedName>
</protein>
<proteinExistence type="predicted"/>
<accession>A0A2G8SW78</accession>
<dbReference type="OrthoDB" id="5297879at2"/>
<organism evidence="2 3">
    <name type="scientific">Massilia psychrophila</name>
    <dbReference type="NCBI Taxonomy" id="1603353"/>
    <lineage>
        <taxon>Bacteria</taxon>
        <taxon>Pseudomonadati</taxon>
        <taxon>Pseudomonadota</taxon>
        <taxon>Betaproteobacteria</taxon>
        <taxon>Burkholderiales</taxon>
        <taxon>Oxalobacteraceae</taxon>
        <taxon>Telluria group</taxon>
        <taxon>Massilia</taxon>
    </lineage>
</organism>
<dbReference type="AlphaFoldDB" id="A0A2G8SW78"/>
<name>A0A2G8SW78_9BURK</name>
<comment type="caution">
    <text evidence="2">The sequence shown here is derived from an EMBL/GenBank/DDBJ whole genome shotgun (WGS) entry which is preliminary data.</text>
</comment>
<dbReference type="EMBL" id="PDOB01000052">
    <property type="protein sequence ID" value="PIL37992.1"/>
    <property type="molecule type" value="Genomic_DNA"/>
</dbReference>
<evidence type="ECO:0000313" key="3">
    <source>
        <dbReference type="Proteomes" id="UP000228593"/>
    </source>
</evidence>
<dbReference type="Proteomes" id="UP000228593">
    <property type="component" value="Unassembled WGS sequence"/>
</dbReference>
<sequence>MATTDLSNYNLGELKGLHFELDKEIKIRQRQDVKKAREQILAIARNSGVSVEDLLGKTGAKRKPESGAKVQPRFHNRADNAQTWTGRGRQPK</sequence>
<feature type="region of interest" description="Disordered" evidence="1">
    <location>
        <begin position="55"/>
        <end position="92"/>
    </location>
</feature>
<dbReference type="SUPFAM" id="SSF81273">
    <property type="entry name" value="H-NS histone-like proteins"/>
    <property type="match status" value="1"/>
</dbReference>
<gene>
    <name evidence="2" type="ORF">CR103_20335</name>
</gene>
<keyword evidence="3" id="KW-1185">Reference proteome</keyword>
<evidence type="ECO:0000256" key="1">
    <source>
        <dbReference type="SAM" id="MobiDB-lite"/>
    </source>
</evidence>
<evidence type="ECO:0000313" key="2">
    <source>
        <dbReference type="EMBL" id="PIL37992.1"/>
    </source>
</evidence>
<reference evidence="2 3" key="1">
    <citation type="submission" date="2017-10" db="EMBL/GenBank/DDBJ databases">
        <title>Massilia psychrophilum sp. nov., a novel purple-pigmented bacterium isolated from Tianshan glacier, Xinjiang Municipality, China.</title>
        <authorList>
            <person name="Wang H."/>
        </authorList>
    </citation>
    <scope>NUCLEOTIDE SEQUENCE [LARGE SCALE GENOMIC DNA]</scope>
    <source>
        <strain evidence="2 3">JCM 30813</strain>
    </source>
</reference>